<protein>
    <recommendedName>
        <fullName evidence="1">Domain X domain-containing protein</fullName>
    </recommendedName>
</protein>
<comment type="caution">
    <text evidence="2">The sequence shown here is derived from an EMBL/GenBank/DDBJ whole genome shotgun (WGS) entry which is preliminary data.</text>
</comment>
<gene>
    <name evidence="2" type="ORF">F8388_000049</name>
    <name evidence="3" type="ORF">G4B88_031172</name>
</gene>
<dbReference type="GO" id="GO:0006397">
    <property type="term" value="P:mRNA processing"/>
    <property type="evidence" value="ECO:0007669"/>
    <property type="project" value="InterPro"/>
</dbReference>
<dbReference type="InterPro" id="IPR043502">
    <property type="entry name" value="DNA/RNA_pol_sf"/>
</dbReference>
<reference evidence="4 5" key="1">
    <citation type="journal article" date="2020" name="bioRxiv">
        <title>Sequence and annotation of 42 cannabis genomes reveals extensive copy number variation in cannabinoid synthesis and pathogen resistance genes.</title>
        <authorList>
            <person name="Mckernan K.J."/>
            <person name="Helbert Y."/>
            <person name="Kane L.T."/>
            <person name="Ebling H."/>
            <person name="Zhang L."/>
            <person name="Liu B."/>
            <person name="Eaton Z."/>
            <person name="Mclaughlin S."/>
            <person name="Kingan S."/>
            <person name="Baybayan P."/>
            <person name="Concepcion G."/>
            <person name="Jordan M."/>
            <person name="Riva A."/>
            <person name="Barbazuk W."/>
            <person name="Harkins T."/>
        </authorList>
    </citation>
    <scope>NUCLEOTIDE SEQUENCE [LARGE SCALE GENOMIC DNA]</scope>
    <source>
        <strain evidence="4 5">cv. Jamaican Lion 4</strain>
        <strain evidence="3">Father</strain>
        <strain evidence="2">Mother</strain>
        <tissue evidence="2">Leaf</tissue>
    </source>
</reference>
<feature type="domain" description="Domain X" evidence="1">
    <location>
        <begin position="512"/>
        <end position="564"/>
    </location>
</feature>
<dbReference type="InterPro" id="IPR024937">
    <property type="entry name" value="Domain_X"/>
</dbReference>
<dbReference type="SUPFAM" id="SSF56672">
    <property type="entry name" value="DNA/RNA polymerases"/>
    <property type="match status" value="1"/>
</dbReference>
<dbReference type="InterPro" id="IPR051083">
    <property type="entry name" value="GrpII_Intron_Splice-Mob/Def"/>
</dbReference>
<dbReference type="PANTHER" id="PTHR34047">
    <property type="entry name" value="NUCLEAR INTRON MATURASE 1, MITOCHONDRIAL-RELATED"/>
    <property type="match status" value="1"/>
</dbReference>
<proteinExistence type="predicted"/>
<evidence type="ECO:0000313" key="3">
    <source>
        <dbReference type="EMBL" id="KAF4386037.1"/>
    </source>
</evidence>
<dbReference type="GO" id="GO:0005739">
    <property type="term" value="C:mitochondrion"/>
    <property type="evidence" value="ECO:0007669"/>
    <property type="project" value="UniProtKB-ARBA"/>
</dbReference>
<dbReference type="EMBL" id="JAATIP010000207">
    <property type="protein sequence ID" value="KAF4360180.1"/>
    <property type="molecule type" value="Genomic_DNA"/>
</dbReference>
<name>A0A7J6ER85_CANSA</name>
<dbReference type="CDD" id="cd01651">
    <property type="entry name" value="RT_G2_intron"/>
    <property type="match status" value="1"/>
</dbReference>
<evidence type="ECO:0000259" key="1">
    <source>
        <dbReference type="Pfam" id="PF01348"/>
    </source>
</evidence>
<sequence length="780" mass="90149">MYMRTFIKHLECKTSSLLFKTQTRSLSHSFFSTPPQAQSQHHDPYSLLKEDPIDICSAMWVKAFSSPPVITIPNLTGFLSKFDLWVLAYQRTCAHVTGTFPPRNAIHTQILHSLLSLRNAVVHGQFSWNRKIDQYVRNPNEKPTAKIMSKRKLGALLESDEPCFQDRVVQEVLLMVLEPVFEARFSKKSHGFRPGRNAHTVIRTIRSNFAGYLWFLRGDLSEILYGLERDVVMGCLQKVVKDKKILGLMKSALKTHNPNSVRRDFNADIAWKKKKTKKGSTKKKILNENEPKPDPYWLRSFFDFAPEEASKVPSYGYCGILSPLLANICLSELDYMIEDKIVEFFKPSSVDSIWKDSIFDGCHNPSWPEFVPSSGKEKTRKMDYLRYGGHFLIGIRGPREDAVDIRKKIIEFCQWRFGLRLDNSTLEIEHISRGIQFLDHIICRRVIHPTLRYTSSGGNIVSQKGVGTLLSVTASLQQCIRHFRRLRFVKGDKDPEPLPCTPMLYSGQAHTNAQMNKFLETMADWYRYADNRKKVVGFCAYVIRSSLAKLYAARYRLKSRAKVYGIASRDLSRPLRESSNNAAPEYSDLLRMGLVDAIEGVQFSHMSLIPSCDYTPFPRNWVPDHERVLHEYIKLENPKFFCELHRSIKKHGLSLPQDEIADTVWHFKTLGVKNHQRRVENETRSDNFHAMSTAPSSIIVLLNSESDSTLGREAFEWKNVRLESMENQTDFGLELILEKSEEYNDMGPEVEFHDQPRYCKILWKMLKIAMVHMKIHYAKF</sequence>
<dbReference type="Proteomes" id="UP000525078">
    <property type="component" value="Unassembled WGS sequence"/>
</dbReference>
<organism evidence="2 4">
    <name type="scientific">Cannabis sativa</name>
    <name type="common">Hemp</name>
    <name type="synonym">Marijuana</name>
    <dbReference type="NCBI Taxonomy" id="3483"/>
    <lineage>
        <taxon>Eukaryota</taxon>
        <taxon>Viridiplantae</taxon>
        <taxon>Streptophyta</taxon>
        <taxon>Embryophyta</taxon>
        <taxon>Tracheophyta</taxon>
        <taxon>Spermatophyta</taxon>
        <taxon>Magnoliopsida</taxon>
        <taxon>eudicotyledons</taxon>
        <taxon>Gunneridae</taxon>
        <taxon>Pentapetalae</taxon>
        <taxon>rosids</taxon>
        <taxon>fabids</taxon>
        <taxon>Rosales</taxon>
        <taxon>Cannabaceae</taxon>
        <taxon>Cannabis</taxon>
    </lineage>
</organism>
<dbReference type="PANTHER" id="PTHR34047:SF2">
    <property type="entry name" value="NUCLEAR INTRON MATURASE 1, MITOCHONDRIAL"/>
    <property type="match status" value="1"/>
</dbReference>
<evidence type="ECO:0000313" key="2">
    <source>
        <dbReference type="EMBL" id="KAF4360180.1"/>
    </source>
</evidence>
<evidence type="ECO:0000313" key="5">
    <source>
        <dbReference type="Proteomes" id="UP000583929"/>
    </source>
</evidence>
<dbReference type="EMBL" id="JAATIQ010000084">
    <property type="protein sequence ID" value="KAF4386037.1"/>
    <property type="molecule type" value="Genomic_DNA"/>
</dbReference>
<dbReference type="AlphaFoldDB" id="A0A7J6ER85"/>
<accession>A0A7J6ER85</accession>
<keyword evidence="5" id="KW-1185">Reference proteome</keyword>
<evidence type="ECO:0000313" key="4">
    <source>
        <dbReference type="Proteomes" id="UP000525078"/>
    </source>
</evidence>
<dbReference type="Proteomes" id="UP000583929">
    <property type="component" value="Unassembled WGS sequence"/>
</dbReference>
<dbReference type="Pfam" id="PF01348">
    <property type="entry name" value="Intron_maturas2"/>
    <property type="match status" value="1"/>
</dbReference>